<dbReference type="EMBL" id="MAJU01000008">
    <property type="protein sequence ID" value="OCH21602.1"/>
    <property type="molecule type" value="Genomic_DNA"/>
</dbReference>
<comment type="caution">
    <text evidence="1">The sequence shown here is derived from an EMBL/GenBank/DDBJ whole genome shotgun (WGS) entry which is preliminary data.</text>
</comment>
<proteinExistence type="predicted"/>
<dbReference type="Pfam" id="PF10109">
    <property type="entry name" value="Phage_TAC_7"/>
    <property type="match status" value="1"/>
</dbReference>
<dbReference type="InterPro" id="IPR019289">
    <property type="entry name" value="Phage_tail_E/E"/>
</dbReference>
<evidence type="ECO:0008006" key="3">
    <source>
        <dbReference type="Google" id="ProtNLM"/>
    </source>
</evidence>
<reference evidence="1 2" key="1">
    <citation type="submission" date="2016-06" db="EMBL/GenBank/DDBJ databases">
        <authorList>
            <person name="Kjaerup R.B."/>
            <person name="Dalgaard T.S."/>
            <person name="Juul-Madsen H.R."/>
        </authorList>
    </citation>
    <scope>NUCLEOTIDE SEQUENCE [LARGE SCALE GENOMIC DNA]</scope>
    <source>
        <strain evidence="1 2">1S159</strain>
    </source>
</reference>
<name>A0A1B9NZS1_ALILO</name>
<dbReference type="STRING" id="688.A6E04_06975"/>
<dbReference type="OrthoDB" id="5818761at2"/>
<dbReference type="Proteomes" id="UP000093523">
    <property type="component" value="Unassembled WGS sequence"/>
</dbReference>
<dbReference type="RefSeq" id="WP_065610165.1">
    <property type="nucleotide sequence ID" value="NZ_CAWMPN010000008.1"/>
</dbReference>
<protein>
    <recommendedName>
        <fullName evidence="3">Phage tail protein</fullName>
    </recommendedName>
</protein>
<accession>A0A1B9NZS1</accession>
<gene>
    <name evidence="1" type="ORF">A6E04_06975</name>
</gene>
<organism evidence="1 2">
    <name type="scientific">Aliivibrio logei</name>
    <name type="common">Vibrio logei</name>
    <dbReference type="NCBI Taxonomy" id="688"/>
    <lineage>
        <taxon>Bacteria</taxon>
        <taxon>Pseudomonadati</taxon>
        <taxon>Pseudomonadota</taxon>
        <taxon>Gammaproteobacteria</taxon>
        <taxon>Vibrionales</taxon>
        <taxon>Vibrionaceae</taxon>
        <taxon>Aliivibrio</taxon>
    </lineage>
</organism>
<evidence type="ECO:0000313" key="2">
    <source>
        <dbReference type="Proteomes" id="UP000093523"/>
    </source>
</evidence>
<evidence type="ECO:0000313" key="1">
    <source>
        <dbReference type="EMBL" id="OCH21602.1"/>
    </source>
</evidence>
<sequence length="190" mass="21739">MKKTSALPFFRLNDSNTLTISSMTLEVFRQLPFINKEGKLCDKELFDQQKAVILATTGLSEEKFEELTAPDFNTLANDCTAYILTGSDELQGKKLANDCYEFDLLFPFENEVGEKIEHIKFTVPKVKHSQALTDITEKQLREDFMFQVVCDLDKEDLQKMSVNDYLTIKPKVGDFFLQSAAYFQVTTSKT</sequence>
<dbReference type="AlphaFoldDB" id="A0A1B9NZS1"/>